<comment type="caution">
    <text evidence="1">The sequence shown here is derived from an EMBL/GenBank/DDBJ whole genome shotgun (WGS) entry which is preliminary data.</text>
</comment>
<reference evidence="2" key="1">
    <citation type="journal article" date="2019" name="Int. J. Syst. Evol. Microbiol.">
        <title>The Global Catalogue of Microorganisms (GCM) 10K type strain sequencing project: providing services to taxonomists for standard genome sequencing and annotation.</title>
        <authorList>
            <consortium name="The Broad Institute Genomics Platform"/>
            <consortium name="The Broad Institute Genome Sequencing Center for Infectious Disease"/>
            <person name="Wu L."/>
            <person name="Ma J."/>
        </authorList>
    </citation>
    <scope>NUCLEOTIDE SEQUENCE [LARGE SCALE GENOMIC DNA]</scope>
    <source>
        <strain evidence="2">JCM 18303</strain>
    </source>
</reference>
<gene>
    <name evidence="1" type="ORF">GCM10023321_50680</name>
</gene>
<evidence type="ECO:0000313" key="2">
    <source>
        <dbReference type="Proteomes" id="UP001428817"/>
    </source>
</evidence>
<proteinExistence type="predicted"/>
<protein>
    <submittedName>
        <fullName evidence="1">Uncharacterized protein</fullName>
    </submittedName>
</protein>
<dbReference type="Proteomes" id="UP001428817">
    <property type="component" value="Unassembled WGS sequence"/>
</dbReference>
<name>A0ABP9QKS3_9PSEU</name>
<evidence type="ECO:0000313" key="1">
    <source>
        <dbReference type="EMBL" id="GAA5163579.1"/>
    </source>
</evidence>
<accession>A0ABP9QKS3</accession>
<keyword evidence="2" id="KW-1185">Reference proteome</keyword>
<sequence>MQPLRAWQKVSTPRESAVLDRLHSPTPQVVLAVVAPALVSVPQPLVGSQNAFAVRSPALTVLEQPETPTRQKLWSRFTWPVVGSIAAAEHSANTPVLEQAAPAPS</sequence>
<dbReference type="EMBL" id="BAABJP010000029">
    <property type="protein sequence ID" value="GAA5163579.1"/>
    <property type="molecule type" value="Genomic_DNA"/>
</dbReference>
<organism evidence="1 2">
    <name type="scientific">Pseudonocardia eucalypti</name>
    <dbReference type="NCBI Taxonomy" id="648755"/>
    <lineage>
        <taxon>Bacteria</taxon>
        <taxon>Bacillati</taxon>
        <taxon>Actinomycetota</taxon>
        <taxon>Actinomycetes</taxon>
        <taxon>Pseudonocardiales</taxon>
        <taxon>Pseudonocardiaceae</taxon>
        <taxon>Pseudonocardia</taxon>
    </lineage>
</organism>